<evidence type="ECO:0000313" key="3">
    <source>
        <dbReference type="EMBL" id="RHC89384.1"/>
    </source>
</evidence>
<accession>A0A413NIQ7</accession>
<evidence type="ECO:0000313" key="5">
    <source>
        <dbReference type="Proteomes" id="UP000283732"/>
    </source>
</evidence>
<evidence type="ECO:0000313" key="2">
    <source>
        <dbReference type="EMBL" id="RGZ48390.1"/>
    </source>
</evidence>
<reference evidence="5 6" key="1">
    <citation type="submission" date="2018-08" db="EMBL/GenBank/DDBJ databases">
        <title>A genome reference for cultivated species of the human gut microbiota.</title>
        <authorList>
            <person name="Zou Y."/>
            <person name="Xue W."/>
            <person name="Luo G."/>
        </authorList>
    </citation>
    <scope>NUCLEOTIDE SEQUENCE [LARGE SCALE GENOMIC DNA]</scope>
    <source>
        <strain evidence="4 5">AM16-50</strain>
        <strain evidence="3 7">AM34-17</strain>
        <strain evidence="2 6">AM50-15</strain>
    </source>
</reference>
<evidence type="ECO:0000313" key="4">
    <source>
        <dbReference type="EMBL" id="RHH80366.1"/>
    </source>
</evidence>
<name>A0A413NIQ7_9BACT</name>
<dbReference type="Proteomes" id="UP000285173">
    <property type="component" value="Unassembled WGS sequence"/>
</dbReference>
<dbReference type="EMBL" id="QRKC01000001">
    <property type="protein sequence ID" value="RHH80366.1"/>
    <property type="molecule type" value="Genomic_DNA"/>
</dbReference>
<organism evidence="2 6">
    <name type="scientific">Parabacteroides merdae</name>
    <dbReference type="NCBI Taxonomy" id="46503"/>
    <lineage>
        <taxon>Bacteria</taxon>
        <taxon>Pseudomonadati</taxon>
        <taxon>Bacteroidota</taxon>
        <taxon>Bacteroidia</taxon>
        <taxon>Bacteroidales</taxon>
        <taxon>Tannerellaceae</taxon>
        <taxon>Parabacteroides</taxon>
    </lineage>
</organism>
<dbReference type="EMBL" id="QSII01000002">
    <property type="protein sequence ID" value="RHC89384.1"/>
    <property type="molecule type" value="Genomic_DNA"/>
</dbReference>
<evidence type="ECO:0000256" key="1">
    <source>
        <dbReference type="SAM" id="Phobius"/>
    </source>
</evidence>
<dbReference type="EMBL" id="QSEF01000011">
    <property type="protein sequence ID" value="RGZ48390.1"/>
    <property type="molecule type" value="Genomic_DNA"/>
</dbReference>
<protein>
    <recommendedName>
        <fullName evidence="8">PH domain-containing protein</fullName>
    </recommendedName>
</protein>
<comment type="caution">
    <text evidence="2">The sequence shown here is derived from an EMBL/GenBank/DDBJ whole genome shotgun (WGS) entry which is preliminary data.</text>
</comment>
<gene>
    <name evidence="4" type="ORF">DW191_04530</name>
    <name evidence="3" type="ORF">DW828_02175</name>
    <name evidence="2" type="ORF">DW986_09215</name>
</gene>
<sequence length="126" mass="14820">MKARIRKNQKDWHVYIFWILLGVFALLVIMDAFSEDKFDRLPLILCFLPLTILQLRPYQITDRDMLHGNGQIDVKLISRLECSGNKVVVYYSRMEGGIERRSSFYPADKDEFISILQQINPNIKLN</sequence>
<keyword evidence="1" id="KW-1133">Transmembrane helix</keyword>
<dbReference type="RefSeq" id="WP_122203055.1">
    <property type="nucleotide sequence ID" value="NZ_DAWDXW010000001.1"/>
</dbReference>
<feature type="transmembrane region" description="Helical" evidence="1">
    <location>
        <begin position="12"/>
        <end position="29"/>
    </location>
</feature>
<dbReference type="AlphaFoldDB" id="A0A413NIQ7"/>
<keyword evidence="1" id="KW-0812">Transmembrane</keyword>
<evidence type="ECO:0000313" key="7">
    <source>
        <dbReference type="Proteomes" id="UP000286260"/>
    </source>
</evidence>
<keyword evidence="1" id="KW-0472">Membrane</keyword>
<evidence type="ECO:0008006" key="8">
    <source>
        <dbReference type="Google" id="ProtNLM"/>
    </source>
</evidence>
<evidence type="ECO:0000313" key="6">
    <source>
        <dbReference type="Proteomes" id="UP000285173"/>
    </source>
</evidence>
<dbReference type="Proteomes" id="UP000283732">
    <property type="component" value="Unassembled WGS sequence"/>
</dbReference>
<proteinExistence type="predicted"/>
<dbReference type="Proteomes" id="UP000286260">
    <property type="component" value="Unassembled WGS sequence"/>
</dbReference>